<dbReference type="EMBL" id="CP045529">
    <property type="protein sequence ID" value="QFU97848.1"/>
    <property type="molecule type" value="Genomic_DNA"/>
</dbReference>
<keyword evidence="1" id="KW-0723">Serine/threonine-protein kinase</keyword>
<reference evidence="3 4" key="1">
    <citation type="submission" date="2019-10" db="EMBL/GenBank/DDBJ databases">
        <title>Genome sequence of Luteimicrobium xylanilyticum HY-24.</title>
        <authorList>
            <person name="Kim D.Y."/>
            <person name="Park H.-Y."/>
        </authorList>
    </citation>
    <scope>NUCLEOTIDE SEQUENCE [LARGE SCALE GENOMIC DNA]</scope>
    <source>
        <strain evidence="3 4">HY-24</strain>
    </source>
</reference>
<organism evidence="3 4">
    <name type="scientific">Luteimicrobium xylanilyticum</name>
    <dbReference type="NCBI Taxonomy" id="1133546"/>
    <lineage>
        <taxon>Bacteria</taxon>
        <taxon>Bacillati</taxon>
        <taxon>Actinomycetota</taxon>
        <taxon>Actinomycetes</taxon>
        <taxon>Micrococcales</taxon>
        <taxon>Luteimicrobium</taxon>
    </lineage>
</organism>
<dbReference type="InterPro" id="IPR003594">
    <property type="entry name" value="HATPase_dom"/>
</dbReference>
<dbReference type="Proteomes" id="UP000326702">
    <property type="component" value="Chromosome"/>
</dbReference>
<protein>
    <recommendedName>
        <fullName evidence="2">Histidine kinase/HSP90-like ATPase domain-containing protein</fullName>
    </recommendedName>
</protein>
<keyword evidence="1" id="KW-0418">Kinase</keyword>
<feature type="domain" description="Histidine kinase/HSP90-like ATPase" evidence="2">
    <location>
        <begin position="23"/>
        <end position="134"/>
    </location>
</feature>
<dbReference type="GO" id="GO:0004674">
    <property type="term" value="F:protein serine/threonine kinase activity"/>
    <property type="evidence" value="ECO:0007669"/>
    <property type="project" value="UniProtKB-KW"/>
</dbReference>
<dbReference type="Pfam" id="PF13581">
    <property type="entry name" value="HATPase_c_2"/>
    <property type="match status" value="1"/>
</dbReference>
<proteinExistence type="predicted"/>
<dbReference type="RefSeq" id="WP_051136658.1">
    <property type="nucleotide sequence ID" value="NZ_CP045529.1"/>
</dbReference>
<name>A0A5P9Q8T2_9MICO</name>
<dbReference type="KEGG" id="lxl:KDY119_01354"/>
<sequence length="144" mass="15335">MTIATRTAPAPFREIGAWELDTLADLARARAGLREQLEEGVLAGRPAVDVERLVIAASELATNALRHGRKPARLRLLADASGYLVDAVDHAADSPPSVAVGRDPGQGGFGLVLVQRLAQDVGSYVTGQDKHVWARFDASERQAS</sequence>
<dbReference type="OrthoDB" id="3297757at2"/>
<evidence type="ECO:0000313" key="4">
    <source>
        <dbReference type="Proteomes" id="UP000326702"/>
    </source>
</evidence>
<dbReference type="InterPro" id="IPR050267">
    <property type="entry name" value="Anti-sigma-factor_SerPK"/>
</dbReference>
<evidence type="ECO:0000259" key="2">
    <source>
        <dbReference type="Pfam" id="PF13581"/>
    </source>
</evidence>
<gene>
    <name evidence="3" type="ORF">KDY119_01354</name>
</gene>
<evidence type="ECO:0000313" key="3">
    <source>
        <dbReference type="EMBL" id="QFU97848.1"/>
    </source>
</evidence>
<evidence type="ECO:0000256" key="1">
    <source>
        <dbReference type="ARBA" id="ARBA00022527"/>
    </source>
</evidence>
<dbReference type="PANTHER" id="PTHR35526:SF3">
    <property type="entry name" value="ANTI-SIGMA-F FACTOR RSBW"/>
    <property type="match status" value="1"/>
</dbReference>
<dbReference type="AlphaFoldDB" id="A0A5P9Q8T2"/>
<keyword evidence="4" id="KW-1185">Reference proteome</keyword>
<dbReference type="InterPro" id="IPR036890">
    <property type="entry name" value="HATPase_C_sf"/>
</dbReference>
<keyword evidence="1" id="KW-0808">Transferase</keyword>
<dbReference type="Gene3D" id="3.30.565.10">
    <property type="entry name" value="Histidine kinase-like ATPase, C-terminal domain"/>
    <property type="match status" value="1"/>
</dbReference>
<accession>A0A5P9Q8T2</accession>
<dbReference type="SUPFAM" id="SSF55874">
    <property type="entry name" value="ATPase domain of HSP90 chaperone/DNA topoisomerase II/histidine kinase"/>
    <property type="match status" value="1"/>
</dbReference>
<dbReference type="CDD" id="cd16936">
    <property type="entry name" value="HATPase_RsbW-like"/>
    <property type="match status" value="1"/>
</dbReference>
<dbReference type="PANTHER" id="PTHR35526">
    <property type="entry name" value="ANTI-SIGMA-F FACTOR RSBW-RELATED"/>
    <property type="match status" value="1"/>
</dbReference>